<gene>
    <name evidence="2" type="ORF">AMS68_005381</name>
</gene>
<dbReference type="Proteomes" id="UP000503462">
    <property type="component" value="Chromosome 4"/>
</dbReference>
<feature type="region of interest" description="Disordered" evidence="1">
    <location>
        <begin position="227"/>
        <end position="247"/>
    </location>
</feature>
<evidence type="ECO:0000313" key="3">
    <source>
        <dbReference type="Proteomes" id="UP000503462"/>
    </source>
</evidence>
<organism evidence="2 3">
    <name type="scientific">Peltaster fructicola</name>
    <dbReference type="NCBI Taxonomy" id="286661"/>
    <lineage>
        <taxon>Eukaryota</taxon>
        <taxon>Fungi</taxon>
        <taxon>Dikarya</taxon>
        <taxon>Ascomycota</taxon>
        <taxon>Pezizomycotina</taxon>
        <taxon>Dothideomycetes</taxon>
        <taxon>Dothideomycetes incertae sedis</taxon>
        <taxon>Peltaster</taxon>
    </lineage>
</organism>
<name>A0A6H0XYN8_9PEZI</name>
<evidence type="ECO:0000256" key="1">
    <source>
        <dbReference type="SAM" id="MobiDB-lite"/>
    </source>
</evidence>
<dbReference type="AlphaFoldDB" id="A0A6H0XYN8"/>
<evidence type="ECO:0000313" key="2">
    <source>
        <dbReference type="EMBL" id="QIW99863.1"/>
    </source>
</evidence>
<sequence>MPASVGSHWLQHAKLGSQVKEIACLHDHCMVGARPQSPYNTDSAGRNVASLKAVSTLIPASIKSIKSAHHAGCTRVHLTVLPAIHERSFQALLPNSSSDSLAAVHHKTTHQALASLTEPTERVGEGQESMSAPQVLEKAMKAKIWRTPQSRITQRSYILLSRFLLQGYLQSMLDKLFLKCWSKLQLTASDAFRESYRRDSLTIHLNVAIASTLLGIIVHPPQTLEPPRSYDIGDRDLWSDQSSTGSA</sequence>
<accession>A0A6H0XYN8</accession>
<reference evidence="2 3" key="1">
    <citation type="journal article" date="2016" name="Sci. Rep.">
        <title>Peltaster fructicola genome reveals evolution from an invasive phytopathogen to an ectophytic parasite.</title>
        <authorList>
            <person name="Xu C."/>
            <person name="Chen H."/>
            <person name="Gleason M.L."/>
            <person name="Xu J.R."/>
            <person name="Liu H."/>
            <person name="Zhang R."/>
            <person name="Sun G."/>
        </authorList>
    </citation>
    <scope>NUCLEOTIDE SEQUENCE [LARGE SCALE GENOMIC DNA]</scope>
    <source>
        <strain evidence="2 3">LNHT1506</strain>
    </source>
</reference>
<dbReference type="EMBL" id="CP051142">
    <property type="protein sequence ID" value="QIW99863.1"/>
    <property type="molecule type" value="Genomic_DNA"/>
</dbReference>
<keyword evidence="3" id="KW-1185">Reference proteome</keyword>
<protein>
    <submittedName>
        <fullName evidence="2">Uncharacterized protein</fullName>
    </submittedName>
</protein>
<proteinExistence type="predicted"/>